<dbReference type="GO" id="GO:0101006">
    <property type="term" value="F:protein histidine phosphatase activity"/>
    <property type="evidence" value="ECO:0007669"/>
    <property type="project" value="InterPro"/>
</dbReference>
<dbReference type="Pfam" id="PF00300">
    <property type="entry name" value="His_Phos_1"/>
    <property type="match status" value="1"/>
</dbReference>
<dbReference type="Gene3D" id="3.40.50.1240">
    <property type="entry name" value="Phosphoglycerate mutase-like"/>
    <property type="match status" value="1"/>
</dbReference>
<dbReference type="RefSeq" id="WP_072823548.1">
    <property type="nucleotide sequence ID" value="NZ_FQUJ01000011.1"/>
</dbReference>
<dbReference type="GO" id="GO:0005737">
    <property type="term" value="C:cytoplasm"/>
    <property type="evidence" value="ECO:0007669"/>
    <property type="project" value="InterPro"/>
</dbReference>
<keyword evidence="2" id="KW-1185">Reference proteome</keyword>
<proteinExistence type="predicted"/>
<gene>
    <name evidence="1" type="ORF">SAMN02745148_02604</name>
</gene>
<dbReference type="InterPro" id="IPR013078">
    <property type="entry name" value="His_Pase_superF_clade-1"/>
</dbReference>
<dbReference type="OrthoDB" id="280692at2"/>
<evidence type="ECO:0000313" key="2">
    <source>
        <dbReference type="Proteomes" id="UP000184346"/>
    </source>
</evidence>
<dbReference type="AlphaFoldDB" id="A0A1M5BJ44"/>
<dbReference type="STRING" id="1121942.SAMN02745148_02604"/>
<dbReference type="InterPro" id="IPR029033">
    <property type="entry name" value="His_PPase_superfam"/>
</dbReference>
<accession>A0A1M5BJ44</accession>
<dbReference type="CDD" id="cd07067">
    <property type="entry name" value="HP_PGM_like"/>
    <property type="match status" value="1"/>
</dbReference>
<dbReference type="EMBL" id="FQUJ01000011">
    <property type="protein sequence ID" value="SHF42485.1"/>
    <property type="molecule type" value="Genomic_DNA"/>
</dbReference>
<organism evidence="1 2">
    <name type="scientific">Modicisalibacter ilicicola DSM 19980</name>
    <dbReference type="NCBI Taxonomy" id="1121942"/>
    <lineage>
        <taxon>Bacteria</taxon>
        <taxon>Pseudomonadati</taxon>
        <taxon>Pseudomonadota</taxon>
        <taxon>Gammaproteobacteria</taxon>
        <taxon>Oceanospirillales</taxon>
        <taxon>Halomonadaceae</taxon>
        <taxon>Modicisalibacter</taxon>
    </lineage>
</organism>
<dbReference type="Proteomes" id="UP000184346">
    <property type="component" value="Unassembled WGS sequence"/>
</dbReference>
<dbReference type="SMART" id="SM00855">
    <property type="entry name" value="PGAM"/>
    <property type="match status" value="1"/>
</dbReference>
<dbReference type="NCBIfam" id="TIGR00249">
    <property type="entry name" value="sixA"/>
    <property type="match status" value="1"/>
</dbReference>
<protein>
    <submittedName>
        <fullName evidence="1">Phosphohistidine phosphatase, SixA</fullName>
    </submittedName>
</protein>
<name>A0A1M5BJ44_9GAMM</name>
<reference evidence="1 2" key="1">
    <citation type="submission" date="2016-11" db="EMBL/GenBank/DDBJ databases">
        <authorList>
            <person name="Jaros S."/>
            <person name="Januszkiewicz K."/>
            <person name="Wedrychowicz H."/>
        </authorList>
    </citation>
    <scope>NUCLEOTIDE SEQUENCE [LARGE SCALE GENOMIC DNA]</scope>
    <source>
        <strain evidence="1 2">DSM 19980</strain>
    </source>
</reference>
<dbReference type="SUPFAM" id="SSF53254">
    <property type="entry name" value="Phosphoglycerate mutase-like"/>
    <property type="match status" value="1"/>
</dbReference>
<evidence type="ECO:0000313" key="1">
    <source>
        <dbReference type="EMBL" id="SHF42485.1"/>
    </source>
</evidence>
<sequence>MTATLWIMRHGQAGQGHPDPRRELTGHGRAEVARMAEWLAESLDAAQRSRLHIVASPYTRAQQTAEIVAERLGGEVATLSLITPDDPVEPVIDWLQDGAHETPQLLVSHMPLVGALSARLIEGDPRSSLPMPTAAIAVLQAEVWAPGCARLSAFRHPADIV</sequence>
<dbReference type="InterPro" id="IPR004449">
    <property type="entry name" value="SixA"/>
</dbReference>